<reference evidence="1 2" key="1">
    <citation type="journal article" date="2016" name="Nat. Commun.">
        <title>Thousands of microbial genomes shed light on interconnected biogeochemical processes in an aquifer system.</title>
        <authorList>
            <person name="Anantharaman K."/>
            <person name="Brown C.T."/>
            <person name="Hug L.A."/>
            <person name="Sharon I."/>
            <person name="Castelle C.J."/>
            <person name="Probst A.J."/>
            <person name="Thomas B.C."/>
            <person name="Singh A."/>
            <person name="Wilkins M.J."/>
            <person name="Karaoz U."/>
            <person name="Brodie E.L."/>
            <person name="Williams K.H."/>
            <person name="Hubbard S.S."/>
            <person name="Banfield J.F."/>
        </authorList>
    </citation>
    <scope>NUCLEOTIDE SEQUENCE [LARGE SCALE GENOMIC DNA]</scope>
</reference>
<name>A0A1F4STN3_UNCSA</name>
<evidence type="ECO:0000313" key="2">
    <source>
        <dbReference type="Proteomes" id="UP000178417"/>
    </source>
</evidence>
<comment type="caution">
    <text evidence="1">The sequence shown here is derived from an EMBL/GenBank/DDBJ whole genome shotgun (WGS) entry which is preliminary data.</text>
</comment>
<protein>
    <recommendedName>
        <fullName evidence="3">TIGR04255 family protein</fullName>
    </recommendedName>
</protein>
<evidence type="ECO:0000313" key="1">
    <source>
        <dbReference type="EMBL" id="OGC23791.1"/>
    </source>
</evidence>
<dbReference type="Proteomes" id="UP000178417">
    <property type="component" value="Unassembled WGS sequence"/>
</dbReference>
<gene>
    <name evidence="1" type="ORF">A2310_04150</name>
</gene>
<proteinExistence type="predicted"/>
<organism evidence="1 2">
    <name type="scientific">candidate division WOR-1 bacterium RIFOXYB2_FULL_37_13</name>
    <dbReference type="NCBI Taxonomy" id="1802579"/>
    <lineage>
        <taxon>Bacteria</taxon>
        <taxon>Bacillati</taxon>
        <taxon>Saganbacteria</taxon>
    </lineage>
</organism>
<accession>A0A1F4STN3</accession>
<evidence type="ECO:0008006" key="3">
    <source>
        <dbReference type="Google" id="ProtNLM"/>
    </source>
</evidence>
<dbReference type="EMBL" id="MEUB01000014">
    <property type="protein sequence ID" value="OGC23791.1"/>
    <property type="molecule type" value="Genomic_DNA"/>
</dbReference>
<dbReference type="STRING" id="1802579.A2310_04150"/>
<dbReference type="NCBIfam" id="TIGR04255">
    <property type="entry name" value="sporadTIGR04255"/>
    <property type="match status" value="1"/>
</dbReference>
<sequence length="256" mass="30237">MSLDIPISKHETFNNHTIDTCILRLDFSDLFDISSYVKKLIPLLSNKYPIRNKEEEISVFFSDLINNKESKHSPVPVDNYIFANIDTTNQIKINSRFISLIFTKYKDFEDMIADFNMVFDEFTKTYTNIAYTRLGLRKINILELEENKGVLQTFKDYFNDYLVHHLVSGPFDSTLSTDQHTMISQDSNNMNLILKHATQNGVRNDKSYRRFILDIDYYMKELTNKFIPEQLSILNQRIFDVFYWSISDKLKGDLRK</sequence>
<dbReference type="AlphaFoldDB" id="A0A1F4STN3"/>
<dbReference type="InterPro" id="IPR026349">
    <property type="entry name" value="CHP04255"/>
</dbReference>